<evidence type="ECO:0000256" key="4">
    <source>
        <dbReference type="ARBA" id="ARBA00023002"/>
    </source>
</evidence>
<feature type="transmembrane region" description="Helical" evidence="9">
    <location>
        <begin position="25"/>
        <end position="46"/>
    </location>
</feature>
<evidence type="ECO:0000313" key="10">
    <source>
        <dbReference type="EMBL" id="KAK5047820.1"/>
    </source>
</evidence>
<dbReference type="AlphaFoldDB" id="A0AAV9N1B5"/>
<dbReference type="GeneID" id="89974657"/>
<dbReference type="FunFam" id="1.10.630.10:FF:000050">
    <property type="entry name" value="Cytochrome P450 monooxygenase"/>
    <property type="match status" value="1"/>
</dbReference>
<name>A0AAV9N1B5_9EURO</name>
<keyword evidence="3 7" id="KW-0479">Metal-binding</keyword>
<dbReference type="GO" id="GO:0020037">
    <property type="term" value="F:heme binding"/>
    <property type="evidence" value="ECO:0007669"/>
    <property type="project" value="InterPro"/>
</dbReference>
<dbReference type="Pfam" id="PF00067">
    <property type="entry name" value="p450"/>
    <property type="match status" value="1"/>
</dbReference>
<accession>A0AAV9N1B5</accession>
<evidence type="ECO:0000256" key="9">
    <source>
        <dbReference type="SAM" id="Phobius"/>
    </source>
</evidence>
<evidence type="ECO:0008006" key="12">
    <source>
        <dbReference type="Google" id="ProtNLM"/>
    </source>
</evidence>
<dbReference type="PROSITE" id="PS00086">
    <property type="entry name" value="CYTOCHROME_P450"/>
    <property type="match status" value="1"/>
</dbReference>
<comment type="similarity">
    <text evidence="2 8">Belongs to the cytochrome P450 family.</text>
</comment>
<keyword evidence="7 8" id="KW-0349">Heme</keyword>
<evidence type="ECO:0000256" key="2">
    <source>
        <dbReference type="ARBA" id="ARBA00010617"/>
    </source>
</evidence>
<dbReference type="Gene3D" id="1.10.630.10">
    <property type="entry name" value="Cytochrome P450"/>
    <property type="match status" value="1"/>
</dbReference>
<dbReference type="GO" id="GO:0004497">
    <property type="term" value="F:monooxygenase activity"/>
    <property type="evidence" value="ECO:0007669"/>
    <property type="project" value="UniProtKB-KW"/>
</dbReference>
<keyword evidence="9" id="KW-0812">Transmembrane</keyword>
<evidence type="ECO:0000256" key="6">
    <source>
        <dbReference type="ARBA" id="ARBA00023033"/>
    </source>
</evidence>
<keyword evidence="9" id="KW-0472">Membrane</keyword>
<evidence type="ECO:0000256" key="7">
    <source>
        <dbReference type="PIRSR" id="PIRSR602401-1"/>
    </source>
</evidence>
<dbReference type="Proteomes" id="UP001358417">
    <property type="component" value="Unassembled WGS sequence"/>
</dbReference>
<dbReference type="GO" id="GO:0005506">
    <property type="term" value="F:iron ion binding"/>
    <property type="evidence" value="ECO:0007669"/>
    <property type="project" value="InterPro"/>
</dbReference>
<gene>
    <name evidence="10" type="ORF">LTR84_006485</name>
</gene>
<protein>
    <recommendedName>
        <fullName evidence="12">Cytochrome P450 oxidoreductase</fullName>
    </recommendedName>
</protein>
<evidence type="ECO:0000256" key="1">
    <source>
        <dbReference type="ARBA" id="ARBA00001971"/>
    </source>
</evidence>
<keyword evidence="11" id="KW-1185">Reference proteome</keyword>
<dbReference type="CDD" id="cd11060">
    <property type="entry name" value="CYP57A1-like"/>
    <property type="match status" value="1"/>
</dbReference>
<evidence type="ECO:0000313" key="11">
    <source>
        <dbReference type="Proteomes" id="UP001358417"/>
    </source>
</evidence>
<dbReference type="PRINTS" id="PR00463">
    <property type="entry name" value="EP450I"/>
</dbReference>
<dbReference type="InterPro" id="IPR017972">
    <property type="entry name" value="Cyt_P450_CS"/>
</dbReference>
<dbReference type="PRINTS" id="PR00385">
    <property type="entry name" value="P450"/>
</dbReference>
<evidence type="ECO:0000256" key="3">
    <source>
        <dbReference type="ARBA" id="ARBA00022723"/>
    </source>
</evidence>
<dbReference type="RefSeq" id="XP_064703347.1">
    <property type="nucleotide sequence ID" value="XM_064850046.1"/>
</dbReference>
<comment type="caution">
    <text evidence="10">The sequence shown here is derived from an EMBL/GenBank/DDBJ whole genome shotgun (WGS) entry which is preliminary data.</text>
</comment>
<dbReference type="InterPro" id="IPR036396">
    <property type="entry name" value="Cyt_P450_sf"/>
</dbReference>
<sequence length="535" mass="60914">MDTKSAIITVVGTHEHGSASLLTLAARYLCCGVLILVTIQMAVFMYQALSSPLRSVPGPFWARFSRLYYFIKVAQGRWEHENIALHRRYGPVVRVAPDMYSVDAPEVVKSVYAINSKFPKGDWYDAWKHPDPQRFSLFPERDMTRHAETRKKFQAMYSMSSLVNYEGYVDECADIFRERLTEFAAGGDIINMGDWFQLYAFDVIGDITYSQRFGFLDKGEDIAGLLKALHGVLRYGTLAGIFARFHPILFSIMARLGLGGAAGRNYLINYVNSRIQQRKAEKAKGKDVGNRGDQDGAAPMDFLEKLLLANEKDPEKVTPYHVFMMGQSNVIAGSDTTAVSLSSILYNLLKHPNTMVKLRDEIRQFENEGRCGSANVSFKESQEMLYLQAIMKEALRMHPATGLPMWRVVTEGGVEVCGRFFPEGTVVGINTWCAHYNEDVFGRDAHIFRPERWIEAQTEGGENLKRMEAYWMPFGLGSRTCIGRHISFLEMSKLIPQIVRQFDFELAHPDKPWKTENNWFVKPVDFEVRVSLRKP</sequence>
<feature type="binding site" description="axial binding residue" evidence="7">
    <location>
        <position position="481"/>
    </location>
    <ligand>
        <name>heme</name>
        <dbReference type="ChEBI" id="CHEBI:30413"/>
    </ligand>
    <ligandPart>
        <name>Fe</name>
        <dbReference type="ChEBI" id="CHEBI:18248"/>
    </ligandPart>
</feature>
<keyword evidence="9" id="KW-1133">Transmembrane helix</keyword>
<reference evidence="10 11" key="1">
    <citation type="submission" date="2023-08" db="EMBL/GenBank/DDBJ databases">
        <title>Black Yeasts Isolated from many extreme environments.</title>
        <authorList>
            <person name="Coleine C."/>
            <person name="Stajich J.E."/>
            <person name="Selbmann L."/>
        </authorList>
    </citation>
    <scope>NUCLEOTIDE SEQUENCE [LARGE SCALE GENOMIC DNA]</scope>
    <source>
        <strain evidence="10 11">CCFEE 5792</strain>
    </source>
</reference>
<comment type="cofactor">
    <cofactor evidence="1 7">
        <name>heme</name>
        <dbReference type="ChEBI" id="CHEBI:30413"/>
    </cofactor>
</comment>
<dbReference type="InterPro" id="IPR001128">
    <property type="entry name" value="Cyt_P450"/>
</dbReference>
<dbReference type="PANTHER" id="PTHR24305:SF188">
    <property type="entry name" value="P450, PUTATIVE (EUROFUNG)-RELATED"/>
    <property type="match status" value="1"/>
</dbReference>
<keyword evidence="4 8" id="KW-0560">Oxidoreductase</keyword>
<dbReference type="PANTHER" id="PTHR24305">
    <property type="entry name" value="CYTOCHROME P450"/>
    <property type="match status" value="1"/>
</dbReference>
<proteinExistence type="inferred from homology"/>
<dbReference type="SUPFAM" id="SSF48264">
    <property type="entry name" value="Cytochrome P450"/>
    <property type="match status" value="1"/>
</dbReference>
<dbReference type="GO" id="GO:0016705">
    <property type="term" value="F:oxidoreductase activity, acting on paired donors, with incorporation or reduction of molecular oxygen"/>
    <property type="evidence" value="ECO:0007669"/>
    <property type="project" value="InterPro"/>
</dbReference>
<dbReference type="EMBL" id="JAVRRD010000024">
    <property type="protein sequence ID" value="KAK5047820.1"/>
    <property type="molecule type" value="Genomic_DNA"/>
</dbReference>
<organism evidence="10 11">
    <name type="scientific">Exophiala bonariae</name>
    <dbReference type="NCBI Taxonomy" id="1690606"/>
    <lineage>
        <taxon>Eukaryota</taxon>
        <taxon>Fungi</taxon>
        <taxon>Dikarya</taxon>
        <taxon>Ascomycota</taxon>
        <taxon>Pezizomycotina</taxon>
        <taxon>Eurotiomycetes</taxon>
        <taxon>Chaetothyriomycetidae</taxon>
        <taxon>Chaetothyriales</taxon>
        <taxon>Herpotrichiellaceae</taxon>
        <taxon>Exophiala</taxon>
    </lineage>
</organism>
<dbReference type="InterPro" id="IPR002401">
    <property type="entry name" value="Cyt_P450_E_grp-I"/>
</dbReference>
<keyword evidence="6 8" id="KW-0503">Monooxygenase</keyword>
<evidence type="ECO:0000256" key="8">
    <source>
        <dbReference type="RuleBase" id="RU000461"/>
    </source>
</evidence>
<evidence type="ECO:0000256" key="5">
    <source>
        <dbReference type="ARBA" id="ARBA00023004"/>
    </source>
</evidence>
<dbReference type="InterPro" id="IPR050121">
    <property type="entry name" value="Cytochrome_P450_monoxygenase"/>
</dbReference>
<keyword evidence="5 7" id="KW-0408">Iron</keyword>